<comment type="caution">
    <text evidence="5">The sequence shown here is derived from an EMBL/GenBank/DDBJ whole genome shotgun (WGS) entry which is preliminary data.</text>
</comment>
<dbReference type="GO" id="GO:0042956">
    <property type="term" value="P:maltodextrin transmembrane transport"/>
    <property type="evidence" value="ECO:0007669"/>
    <property type="project" value="TreeGrafter"/>
</dbReference>
<reference evidence="5 6" key="1">
    <citation type="submission" date="2017-10" db="EMBL/GenBank/DDBJ databases">
        <title>Bacillus sp. nov., a halophilic bacterium isolated from a Yangshapao Lake.</title>
        <authorList>
            <person name="Wang H."/>
        </authorList>
    </citation>
    <scope>NUCLEOTIDE SEQUENCE [LARGE SCALE GENOMIC DNA]</scope>
    <source>
        <strain evidence="5 6">YSP-3</strain>
    </source>
</reference>
<organism evidence="5 6">
    <name type="scientific">Alteribacter lacisalsi</name>
    <dbReference type="NCBI Taxonomy" id="2045244"/>
    <lineage>
        <taxon>Bacteria</taxon>
        <taxon>Bacillati</taxon>
        <taxon>Bacillota</taxon>
        <taxon>Bacilli</taxon>
        <taxon>Bacillales</taxon>
        <taxon>Bacillaceae</taxon>
        <taxon>Alteribacter</taxon>
    </lineage>
</organism>
<dbReference type="Proteomes" id="UP000248066">
    <property type="component" value="Unassembled WGS sequence"/>
</dbReference>
<name>A0A2W0HHU6_9BACI</name>
<feature type="region of interest" description="Disordered" evidence="4">
    <location>
        <begin position="44"/>
        <end position="78"/>
    </location>
</feature>
<dbReference type="GO" id="GO:0055052">
    <property type="term" value="C:ATP-binding cassette (ABC) transporter complex, substrate-binding subunit-containing"/>
    <property type="evidence" value="ECO:0007669"/>
    <property type="project" value="TreeGrafter"/>
</dbReference>
<dbReference type="EMBL" id="PDOF01000002">
    <property type="protein sequence ID" value="PYZ96379.1"/>
    <property type="molecule type" value="Genomic_DNA"/>
</dbReference>
<evidence type="ECO:0000256" key="1">
    <source>
        <dbReference type="ARBA" id="ARBA00008520"/>
    </source>
</evidence>
<dbReference type="GO" id="GO:1901982">
    <property type="term" value="F:maltose binding"/>
    <property type="evidence" value="ECO:0007669"/>
    <property type="project" value="TreeGrafter"/>
</dbReference>
<dbReference type="InterPro" id="IPR006059">
    <property type="entry name" value="SBP"/>
</dbReference>
<evidence type="ECO:0000313" key="6">
    <source>
        <dbReference type="Proteomes" id="UP000248066"/>
    </source>
</evidence>
<dbReference type="SUPFAM" id="SSF53850">
    <property type="entry name" value="Periplasmic binding protein-like II"/>
    <property type="match status" value="1"/>
</dbReference>
<dbReference type="CDD" id="cd14747">
    <property type="entry name" value="PBP2_MalE"/>
    <property type="match status" value="1"/>
</dbReference>
<dbReference type="Gene3D" id="3.40.190.10">
    <property type="entry name" value="Periplasmic binding protein-like II"/>
    <property type="match status" value="2"/>
</dbReference>
<proteinExistence type="inferred from homology"/>
<evidence type="ECO:0000256" key="2">
    <source>
        <dbReference type="ARBA" id="ARBA00022448"/>
    </source>
</evidence>
<dbReference type="GO" id="GO:0015768">
    <property type="term" value="P:maltose transport"/>
    <property type="evidence" value="ECO:0007669"/>
    <property type="project" value="TreeGrafter"/>
</dbReference>
<dbReference type="AlphaFoldDB" id="A0A2W0HHU6"/>
<dbReference type="PANTHER" id="PTHR30061:SF50">
    <property type="entry name" value="MALTOSE_MALTODEXTRIN-BINDING PERIPLASMIC PROTEIN"/>
    <property type="match status" value="1"/>
</dbReference>
<gene>
    <name evidence="5" type="ORF">CR205_11680</name>
</gene>
<evidence type="ECO:0000256" key="4">
    <source>
        <dbReference type="SAM" id="MobiDB-lite"/>
    </source>
</evidence>
<accession>A0A2W0HHU6</accession>
<dbReference type="PANTHER" id="PTHR30061">
    <property type="entry name" value="MALTOSE-BINDING PERIPLASMIC PROTEIN"/>
    <property type="match status" value="1"/>
</dbReference>
<keyword evidence="3" id="KW-0732">Signal</keyword>
<dbReference type="Pfam" id="PF01547">
    <property type="entry name" value="SBP_bac_1"/>
    <property type="match status" value="1"/>
</dbReference>
<comment type="similarity">
    <text evidence="1">Belongs to the bacterial solute-binding protein 1 family.</text>
</comment>
<protein>
    <submittedName>
        <fullName evidence="5">Sugar ABC transporter substrate-binding protein</fullName>
    </submittedName>
</protein>
<keyword evidence="2" id="KW-0813">Transport</keyword>
<evidence type="ECO:0000313" key="5">
    <source>
        <dbReference type="EMBL" id="PYZ96379.1"/>
    </source>
</evidence>
<sequence length="473" mass="51979">METCKRFHRYFKKGDEGCMKKKAGLLTGLSLSVLMLAACADTTEDAGADEENGNDAEETADEGDADDDASDAAGSDEEAELRVWIMETGSPEEAEDYFERVTERFNEDHPNVSVDVQFIPWLSAHQTLITSIAGGSAPDISELGTTWNPEFAAMGALADMDEIVADWGMEDGWVEALEEVATYDETLYGVPWYAGVRQLVYNTEILEEAGVDVPQTYDDLWEAGEAILANTDAYPYPAVGISQHFVLPKIWHFGGELAVQEQNDDGETVWVSQVNESEAVEAVEFYTDMYKEGFVPDGALNWSVLDTRQAFAQEDLAMTIDLPPGINAMINENPDIEDKIGVAPLPGNESNASFVGGSNLALFEQSQNKELAAEYLRLLVSDEFITEWADFTGFFPGTLEGLEDPMFSEDETLSIFADGLVEGRSYPASPSWGRFEGENLFVAPIQEIMQGSKSAQEAMDDVAERMNNAFSTE</sequence>
<keyword evidence="6" id="KW-1185">Reference proteome</keyword>
<evidence type="ECO:0000256" key="3">
    <source>
        <dbReference type="ARBA" id="ARBA00022729"/>
    </source>
</evidence>